<name>A0A8J2LIL4_9HEXA</name>
<dbReference type="EMBL" id="CAJVCH010570110">
    <property type="protein sequence ID" value="CAG7834100.1"/>
    <property type="molecule type" value="Genomic_DNA"/>
</dbReference>
<evidence type="ECO:0000256" key="2">
    <source>
        <dbReference type="ARBA" id="ARBA00031637"/>
    </source>
</evidence>
<dbReference type="PROSITE" id="PS00928">
    <property type="entry name" value="TREHALASE_2"/>
    <property type="match status" value="1"/>
</dbReference>
<dbReference type="GO" id="GO:0005993">
    <property type="term" value="P:trehalose catabolic process"/>
    <property type="evidence" value="ECO:0007669"/>
    <property type="project" value="TreeGrafter"/>
</dbReference>
<dbReference type="Proteomes" id="UP000708208">
    <property type="component" value="Unassembled WGS sequence"/>
</dbReference>
<proteinExistence type="predicted"/>
<evidence type="ECO:0000313" key="5">
    <source>
        <dbReference type="Proteomes" id="UP000708208"/>
    </source>
</evidence>
<evidence type="ECO:0000256" key="3">
    <source>
        <dbReference type="SAM" id="SignalP"/>
    </source>
</evidence>
<dbReference type="AlphaFoldDB" id="A0A8J2LIL4"/>
<gene>
    <name evidence="4" type="ORF">AFUS01_LOCUS43638</name>
</gene>
<keyword evidence="3" id="KW-0732">Signal</keyword>
<comment type="catalytic activity">
    <reaction evidence="1">
        <text>alpha,alpha-trehalose + H2O = alpha-D-glucose + beta-D-glucose</text>
        <dbReference type="Rhea" id="RHEA:32675"/>
        <dbReference type="ChEBI" id="CHEBI:15377"/>
        <dbReference type="ChEBI" id="CHEBI:15903"/>
        <dbReference type="ChEBI" id="CHEBI:16551"/>
        <dbReference type="ChEBI" id="CHEBI:17925"/>
        <dbReference type="EC" id="3.2.1.28"/>
    </reaction>
</comment>
<evidence type="ECO:0000256" key="1">
    <source>
        <dbReference type="ARBA" id="ARBA00001576"/>
    </source>
</evidence>
<dbReference type="PANTHER" id="PTHR23403:SF1">
    <property type="entry name" value="TREHALASE"/>
    <property type="match status" value="1"/>
</dbReference>
<dbReference type="GO" id="GO:0004555">
    <property type="term" value="F:alpha,alpha-trehalase activity"/>
    <property type="evidence" value="ECO:0007669"/>
    <property type="project" value="UniProtKB-EC"/>
</dbReference>
<dbReference type="InterPro" id="IPR001661">
    <property type="entry name" value="Glyco_hydro_37"/>
</dbReference>
<feature type="signal peptide" evidence="3">
    <location>
        <begin position="1"/>
        <end position="25"/>
    </location>
</feature>
<evidence type="ECO:0000313" key="4">
    <source>
        <dbReference type="EMBL" id="CAG7834100.1"/>
    </source>
</evidence>
<keyword evidence="5" id="KW-1185">Reference proteome</keyword>
<dbReference type="InterPro" id="IPR018232">
    <property type="entry name" value="Glyco_hydro_37_CS"/>
</dbReference>
<reference evidence="4" key="1">
    <citation type="submission" date="2021-06" db="EMBL/GenBank/DDBJ databases">
        <authorList>
            <person name="Hodson N. C."/>
            <person name="Mongue J. A."/>
            <person name="Jaron S. K."/>
        </authorList>
    </citation>
    <scope>NUCLEOTIDE SEQUENCE</scope>
</reference>
<sequence>MSRPTKNNMLKYQAVVAWIFLSAAANQDPFLPCDNDIYCYGDILHTVQRSLIFKDSKTFVDMKLRYEPSVVRSNYQFLIDKYGPHPPKDKVEAFVEHNFNAPGFEFEPWEPQDWTDNPAFLKGIDNQDLRKWASELNAFWKQLGRHIRKDVESSKDRYSMIYVDNPVIVPGGRFMEFYYWDQFWILKGLLHCEMTETVRGMLENFFQMVQTLGYIPNGGRIYYKRSHPPLLIPMVKDYVDHTKNSSFLQNNIHTLDKEFDFWMQHRTYNLTVAGNNYTVVRYNVEVGRPRPEAYNPDYDLASGLDDPVAQTELFMHLKTAAESGLDFSSRWFVPDNDSTVGVLRDSKTRFVIPVDLNVLILRNAKLMQGFHNQLGNTNKSQYYSDIAKLWETTINSVFWNDTEGSWFDYVDIENHIGHKTEFYPGNVLPLILNLPSMTKKTPQVINYLEQVGVLTFPGGIPSSLEQTGEQWDFPNAWAPHVHWFIESLEASGHRYGKKLAALTAQKWISNNYLTYRTHRNTMFEKYDAVNVGSAGGGGEYDVVIGFGWSNGVILDLLHKYGSSLKAPNLFSNGSTNLLLAAEILVMSVCLSFCVSRI</sequence>
<feature type="chain" id="PRO_5035231491" description="Alpha,alpha-trehalose glucohydrolase" evidence="3">
    <location>
        <begin position="26"/>
        <end position="597"/>
    </location>
</feature>
<accession>A0A8J2LIL4</accession>
<dbReference type="PANTHER" id="PTHR23403">
    <property type="entry name" value="TREHALASE"/>
    <property type="match status" value="1"/>
</dbReference>
<dbReference type="Pfam" id="PF01204">
    <property type="entry name" value="Trehalase"/>
    <property type="match status" value="1"/>
</dbReference>
<protein>
    <recommendedName>
        <fullName evidence="2">Alpha,alpha-trehalose glucohydrolase</fullName>
    </recommendedName>
</protein>
<organism evidence="4 5">
    <name type="scientific">Allacma fusca</name>
    <dbReference type="NCBI Taxonomy" id="39272"/>
    <lineage>
        <taxon>Eukaryota</taxon>
        <taxon>Metazoa</taxon>
        <taxon>Ecdysozoa</taxon>
        <taxon>Arthropoda</taxon>
        <taxon>Hexapoda</taxon>
        <taxon>Collembola</taxon>
        <taxon>Symphypleona</taxon>
        <taxon>Sminthuridae</taxon>
        <taxon>Allacma</taxon>
    </lineage>
</organism>
<dbReference type="OrthoDB" id="3542292at2759"/>
<comment type="caution">
    <text evidence="4">The sequence shown here is derived from an EMBL/GenBank/DDBJ whole genome shotgun (WGS) entry which is preliminary data.</text>
</comment>